<proteinExistence type="predicted"/>
<reference evidence="3" key="1">
    <citation type="submission" date="2024-06" db="EMBL/GenBank/DDBJ databases">
        <authorList>
            <person name="Ryan C."/>
        </authorList>
    </citation>
    <scope>NUCLEOTIDE SEQUENCE [LARGE SCALE GENOMIC DNA]</scope>
</reference>
<name>A0ABC9B2V6_9POAL</name>
<evidence type="ECO:0000313" key="3">
    <source>
        <dbReference type="Proteomes" id="UP001497457"/>
    </source>
</evidence>
<dbReference type="EMBL" id="OZ075134">
    <property type="protein sequence ID" value="CAL4991070.1"/>
    <property type="molecule type" value="Genomic_DNA"/>
</dbReference>
<evidence type="ECO:0000313" key="2">
    <source>
        <dbReference type="EMBL" id="CAL4991070.1"/>
    </source>
</evidence>
<evidence type="ECO:0000256" key="1">
    <source>
        <dbReference type="SAM" id="SignalP"/>
    </source>
</evidence>
<feature type="chain" id="PRO_5044759297" evidence="1">
    <location>
        <begin position="32"/>
        <end position="94"/>
    </location>
</feature>
<dbReference type="Proteomes" id="UP001497457">
    <property type="component" value="Chromosome 24b"/>
</dbReference>
<dbReference type="AlphaFoldDB" id="A0ABC9B2V6"/>
<reference evidence="2 3" key="2">
    <citation type="submission" date="2024-10" db="EMBL/GenBank/DDBJ databases">
        <authorList>
            <person name="Ryan C."/>
        </authorList>
    </citation>
    <scope>NUCLEOTIDE SEQUENCE [LARGE SCALE GENOMIC DNA]</scope>
</reference>
<gene>
    <name evidence="2" type="ORF">URODEC1_LOCUS60491</name>
</gene>
<accession>A0ABC9B2V6</accession>
<organism evidence="2 3">
    <name type="scientific">Urochloa decumbens</name>
    <dbReference type="NCBI Taxonomy" id="240449"/>
    <lineage>
        <taxon>Eukaryota</taxon>
        <taxon>Viridiplantae</taxon>
        <taxon>Streptophyta</taxon>
        <taxon>Embryophyta</taxon>
        <taxon>Tracheophyta</taxon>
        <taxon>Spermatophyta</taxon>
        <taxon>Magnoliopsida</taxon>
        <taxon>Liliopsida</taxon>
        <taxon>Poales</taxon>
        <taxon>Poaceae</taxon>
        <taxon>PACMAD clade</taxon>
        <taxon>Panicoideae</taxon>
        <taxon>Panicodae</taxon>
        <taxon>Paniceae</taxon>
        <taxon>Melinidinae</taxon>
        <taxon>Urochloa</taxon>
    </lineage>
</organism>
<feature type="signal peptide" evidence="1">
    <location>
        <begin position="1"/>
        <end position="31"/>
    </location>
</feature>
<protein>
    <submittedName>
        <fullName evidence="2">Uncharacterized protein</fullName>
    </submittedName>
</protein>
<sequence>MGAKFNSSTCKATVLLVIAIVAALLASSGHADETHGGLLPESSETVPCDFLGFGARLPACIDWCNKQGHYGGGFVHQLCCCGPRLPPPQAAKNY</sequence>
<keyword evidence="1" id="KW-0732">Signal</keyword>
<keyword evidence="3" id="KW-1185">Reference proteome</keyword>